<evidence type="ECO:0000313" key="2">
    <source>
        <dbReference type="EMBL" id="QGN17147.1"/>
    </source>
</evidence>
<protein>
    <submittedName>
        <fullName evidence="2">Protein DAL5</fullName>
    </submittedName>
</protein>
<organism evidence="2 3">
    <name type="scientific">Kluyveromyces marxianus</name>
    <name type="common">Yeast</name>
    <name type="synonym">Candida kefyr</name>
    <dbReference type="NCBI Taxonomy" id="4911"/>
    <lineage>
        <taxon>Eukaryota</taxon>
        <taxon>Fungi</taxon>
        <taxon>Dikarya</taxon>
        <taxon>Ascomycota</taxon>
        <taxon>Saccharomycotina</taxon>
        <taxon>Saccharomycetes</taxon>
        <taxon>Saccharomycetales</taxon>
        <taxon>Saccharomycetaceae</taxon>
        <taxon>Kluyveromyces</taxon>
    </lineage>
</organism>
<proteinExistence type="predicted"/>
<keyword evidence="3" id="KW-1185">Reference proteome</keyword>
<name>A0ABX6EYI5_KLUMA</name>
<dbReference type="EMBL" id="CP015059">
    <property type="protein sequence ID" value="QGN17147.1"/>
    <property type="molecule type" value="Genomic_DNA"/>
</dbReference>
<evidence type="ECO:0000313" key="3">
    <source>
        <dbReference type="Proteomes" id="UP000422736"/>
    </source>
</evidence>
<keyword evidence="1" id="KW-0472">Membrane</keyword>
<accession>A0ABX6EYI5</accession>
<gene>
    <name evidence="2" type="primary">DAL5</name>
    <name evidence="2" type="ORF">FIM1_3878</name>
</gene>
<sequence>MTDAQLMSVVSPSGKVVVIDDVVYEAMEFAKHHEHITPTKEEDRAVKRKLDMIVMPLFSFLFMLQFWTRHVSVLLRLWIFNRIII</sequence>
<keyword evidence="1" id="KW-1133">Transmembrane helix</keyword>
<evidence type="ECO:0000256" key="1">
    <source>
        <dbReference type="SAM" id="Phobius"/>
    </source>
</evidence>
<feature type="transmembrane region" description="Helical" evidence="1">
    <location>
        <begin position="50"/>
        <end position="68"/>
    </location>
</feature>
<dbReference type="Proteomes" id="UP000422736">
    <property type="component" value="Chromosome 6"/>
</dbReference>
<keyword evidence="1" id="KW-0812">Transmembrane</keyword>
<reference evidence="2 3" key="1">
    <citation type="submission" date="2016-03" db="EMBL/GenBank/DDBJ databases">
        <title>How can Kluyveromyces marxianus grow so fast - potential evolutionary course in Saccharomyces Complex revealed by comparative genomics.</title>
        <authorList>
            <person name="Mo W."/>
            <person name="Lu W."/>
            <person name="Yang X."/>
            <person name="Qi J."/>
            <person name="Lv H."/>
        </authorList>
    </citation>
    <scope>NUCLEOTIDE SEQUENCE [LARGE SCALE GENOMIC DNA]</scope>
    <source>
        <strain evidence="2 3">FIM1</strain>
    </source>
</reference>